<evidence type="ECO:0000256" key="1">
    <source>
        <dbReference type="ARBA" id="ARBA00000085"/>
    </source>
</evidence>
<keyword evidence="7" id="KW-1133">Transmembrane helix</keyword>
<feature type="transmembrane region" description="Helical" evidence="7">
    <location>
        <begin position="21"/>
        <end position="39"/>
    </location>
</feature>
<dbReference type="Pfam" id="PF00989">
    <property type="entry name" value="PAS"/>
    <property type="match status" value="1"/>
</dbReference>
<keyword evidence="7" id="KW-0812">Transmembrane</keyword>
<dbReference type="SMART" id="SM00388">
    <property type="entry name" value="HisKA"/>
    <property type="match status" value="1"/>
</dbReference>
<dbReference type="SMART" id="SM00387">
    <property type="entry name" value="HATPase_c"/>
    <property type="match status" value="1"/>
</dbReference>
<organism evidence="12 13">
    <name type="scientific">Dechloromonas hankyongensis</name>
    <dbReference type="NCBI Taxonomy" id="2908002"/>
    <lineage>
        <taxon>Bacteria</taxon>
        <taxon>Pseudomonadati</taxon>
        <taxon>Pseudomonadota</taxon>
        <taxon>Betaproteobacteria</taxon>
        <taxon>Rhodocyclales</taxon>
        <taxon>Azonexaceae</taxon>
        <taxon>Dechloromonas</taxon>
    </lineage>
</organism>
<dbReference type="InterPro" id="IPR011006">
    <property type="entry name" value="CheY-like_superfamily"/>
</dbReference>
<dbReference type="Gene3D" id="3.30.450.40">
    <property type="match status" value="1"/>
</dbReference>
<dbReference type="InterPro" id="IPR013656">
    <property type="entry name" value="PAS_4"/>
</dbReference>
<dbReference type="PROSITE" id="PS50113">
    <property type="entry name" value="PAC"/>
    <property type="match status" value="1"/>
</dbReference>
<dbReference type="PRINTS" id="PR00344">
    <property type="entry name" value="BCTRLSENSOR"/>
</dbReference>
<dbReference type="RefSeq" id="WP_275712371.1">
    <property type="nucleotide sequence ID" value="NZ_JAKLTN010000006.1"/>
</dbReference>
<keyword evidence="3 6" id="KW-0597">Phosphoprotein</keyword>
<keyword evidence="5" id="KW-0418">Kinase</keyword>
<keyword evidence="4" id="KW-0808">Transferase</keyword>
<protein>
    <recommendedName>
        <fullName evidence="2">histidine kinase</fullName>
        <ecNumber evidence="2">2.7.13.3</ecNumber>
    </recommendedName>
</protein>
<dbReference type="CDD" id="cd17546">
    <property type="entry name" value="REC_hyHK_CKI1_RcsC-like"/>
    <property type="match status" value="1"/>
</dbReference>
<dbReference type="InterPro" id="IPR029016">
    <property type="entry name" value="GAF-like_dom_sf"/>
</dbReference>
<evidence type="ECO:0000256" key="5">
    <source>
        <dbReference type="ARBA" id="ARBA00022777"/>
    </source>
</evidence>
<dbReference type="InterPro" id="IPR013767">
    <property type="entry name" value="PAS_fold"/>
</dbReference>
<dbReference type="NCBIfam" id="TIGR00229">
    <property type="entry name" value="sensory_box"/>
    <property type="match status" value="3"/>
</dbReference>
<evidence type="ECO:0000259" key="10">
    <source>
        <dbReference type="PROSITE" id="PS50112"/>
    </source>
</evidence>
<dbReference type="InterPro" id="IPR005467">
    <property type="entry name" value="His_kinase_dom"/>
</dbReference>
<dbReference type="SUPFAM" id="SSF55874">
    <property type="entry name" value="ATPase domain of HSP90 chaperone/DNA topoisomerase II/histidine kinase"/>
    <property type="match status" value="1"/>
</dbReference>
<dbReference type="InterPro" id="IPR003594">
    <property type="entry name" value="HATPase_dom"/>
</dbReference>
<keyword evidence="7" id="KW-0472">Membrane</keyword>
<dbReference type="SUPFAM" id="SSF55781">
    <property type="entry name" value="GAF domain-like"/>
    <property type="match status" value="1"/>
</dbReference>
<dbReference type="CDD" id="cd00082">
    <property type="entry name" value="HisKA"/>
    <property type="match status" value="1"/>
</dbReference>
<feature type="transmembrane region" description="Helical" evidence="7">
    <location>
        <begin position="62"/>
        <end position="80"/>
    </location>
</feature>
<feature type="domain" description="Histidine kinase" evidence="8">
    <location>
        <begin position="677"/>
        <end position="896"/>
    </location>
</feature>
<evidence type="ECO:0000256" key="4">
    <source>
        <dbReference type="ARBA" id="ARBA00022679"/>
    </source>
</evidence>
<evidence type="ECO:0000256" key="3">
    <source>
        <dbReference type="ARBA" id="ARBA00022553"/>
    </source>
</evidence>
<dbReference type="InterPro" id="IPR001789">
    <property type="entry name" value="Sig_transdc_resp-reg_receiver"/>
</dbReference>
<dbReference type="InterPro" id="IPR035965">
    <property type="entry name" value="PAS-like_dom_sf"/>
</dbReference>
<comment type="catalytic activity">
    <reaction evidence="1">
        <text>ATP + protein L-histidine = ADP + protein N-phospho-L-histidine.</text>
        <dbReference type="EC" id="2.7.13.3"/>
    </reaction>
</comment>
<dbReference type="InterPro" id="IPR000014">
    <property type="entry name" value="PAS"/>
</dbReference>
<dbReference type="EC" id="2.7.13.3" evidence="2"/>
<dbReference type="PROSITE" id="PS50110">
    <property type="entry name" value="RESPONSE_REGULATORY"/>
    <property type="match status" value="1"/>
</dbReference>
<dbReference type="SMART" id="SM00448">
    <property type="entry name" value="REC"/>
    <property type="match status" value="1"/>
</dbReference>
<sequence length="1039" mass="114085">MPLGSVVGMGRLKTHIASQRLAALLAALYAVAGALWIYYSDQLLAAVSRDPSELTTYQTYKGWGYVLLSACLVYGLIRLAQTQLQRRMAHMQGVNRMLRLQDEISRAVLRRQELPELISAVCRNATAECGFRLIWVGQLEAGSRQFTRLGHAGPDELATLFDSSEEWPAPMAGPLLHGQPHACADLRRAAPSRWQQAALSAGCRSLLILPIHGVDGVGGAIAFFAGEAGRFGDDETRWLEELATSLSLVFSSAEQDQRRLATERALRESERRTHLIFENAPDAMMLIDSTGIIRQANHSADKMLGYGAGGLLGVPLEALLPEHLRTMHRSHFQAFLDDPKPRPMGSGRELTGLRRDGSAFPAEISLGPDYCAGELQIIVSMVDLSLRHEAQLQLERYAQVVRTSGDMLAFIDCEQRYRLVNPAYAAWLGMAPAAMQGCTVATTMDAENHARIAPYLARAMAGEDLRYVSERRMTDGRLQMLDTEYRCFRHGDKVEGVVVSSRDISELHAARQALEVHRAQLEDLVAARTAELRQQTRYLRALIDNFPFLVWLKDTGGHYLAANKISVEACGRTPEEIVGLTNHDIFPADLADKYHNDDLEIMRLGTPRVLEEQHGNNEQRTWIETYKTPVFDEDGTVLGTVGFARDISERKANDAAREEALAAAHRLAQARSDFLSNMSHELRTPLHGIIGLGFILAKRLSDPAHTAYLNKMLIAAQHMHEVVSDVLEVSRIEAGKVVIEPALFETVALWAKLEATCADAARQKGLSYTVDSRLPPCLFGDGLRIEQILINLVGNAVKFTHHGGIEVSAEILSIRDEKLRLRFAVNDTGIGIPADRQANIFEAFEQLDGSRTRRYGGTGLGLTICRRLARMMGGDVGVVSQPGQGSTFWVELEVDVAGATPAPAGDAGEVESPASLLGSRVLVVDDEPINRLVIQEILTEVDVAVDEAGDGNTAIMMATTTNYDLIFMDIQMPGLNGLETTRKIRLIPGMNKVPIIALTADVEPQTRQLAEASGMTGFLAKPSSPDELIETLRSALLRP</sequence>
<dbReference type="CDD" id="cd00130">
    <property type="entry name" value="PAS"/>
    <property type="match status" value="2"/>
</dbReference>
<dbReference type="Pfam" id="PF13185">
    <property type="entry name" value="GAF_2"/>
    <property type="match status" value="1"/>
</dbReference>
<feature type="modified residue" description="4-aspartylphosphate" evidence="6">
    <location>
        <position position="969"/>
    </location>
</feature>
<evidence type="ECO:0000259" key="8">
    <source>
        <dbReference type="PROSITE" id="PS50109"/>
    </source>
</evidence>
<dbReference type="Pfam" id="PF02518">
    <property type="entry name" value="HATPase_c"/>
    <property type="match status" value="1"/>
</dbReference>
<dbReference type="Gene3D" id="3.40.50.2300">
    <property type="match status" value="1"/>
</dbReference>
<dbReference type="SMART" id="SM00086">
    <property type="entry name" value="PAC"/>
    <property type="match status" value="3"/>
</dbReference>
<evidence type="ECO:0000313" key="13">
    <source>
        <dbReference type="Proteomes" id="UP001165384"/>
    </source>
</evidence>
<reference evidence="12" key="1">
    <citation type="submission" date="2022-01" db="EMBL/GenBank/DDBJ databases">
        <authorList>
            <person name="Jo J.-H."/>
            <person name="Im W.-T."/>
        </authorList>
    </citation>
    <scope>NUCLEOTIDE SEQUENCE</scope>
    <source>
        <strain evidence="12">XY25</strain>
    </source>
</reference>
<dbReference type="Gene3D" id="3.30.450.20">
    <property type="entry name" value="PAS domain"/>
    <property type="match status" value="3"/>
</dbReference>
<dbReference type="SMART" id="SM00091">
    <property type="entry name" value="PAS"/>
    <property type="match status" value="3"/>
</dbReference>
<dbReference type="EMBL" id="JAKLTN010000006">
    <property type="protein sequence ID" value="MCG2578958.1"/>
    <property type="molecule type" value="Genomic_DNA"/>
</dbReference>
<feature type="domain" description="PAS" evidence="10">
    <location>
        <begin position="535"/>
        <end position="613"/>
    </location>
</feature>
<feature type="domain" description="Response regulatory" evidence="9">
    <location>
        <begin position="920"/>
        <end position="1036"/>
    </location>
</feature>
<evidence type="ECO:0000256" key="6">
    <source>
        <dbReference type="PROSITE-ProRule" id="PRU00169"/>
    </source>
</evidence>
<dbReference type="Gene3D" id="1.10.287.130">
    <property type="match status" value="1"/>
</dbReference>
<dbReference type="SUPFAM" id="SSF47384">
    <property type="entry name" value="Homodimeric domain of signal transducing histidine kinase"/>
    <property type="match status" value="1"/>
</dbReference>
<dbReference type="PANTHER" id="PTHR43047:SF64">
    <property type="entry name" value="HISTIDINE KINASE CONTAINING CHEY-HOMOLOGOUS RECEIVER DOMAIN AND PAS DOMAIN-RELATED"/>
    <property type="match status" value="1"/>
</dbReference>
<evidence type="ECO:0000313" key="12">
    <source>
        <dbReference type="EMBL" id="MCG2578958.1"/>
    </source>
</evidence>
<gene>
    <name evidence="12" type="ORF">LZ012_18355</name>
</gene>
<dbReference type="CDD" id="cd16922">
    <property type="entry name" value="HATPase_EvgS-ArcB-TorS-like"/>
    <property type="match status" value="1"/>
</dbReference>
<evidence type="ECO:0000259" key="11">
    <source>
        <dbReference type="PROSITE" id="PS50113"/>
    </source>
</evidence>
<dbReference type="InterPro" id="IPR036097">
    <property type="entry name" value="HisK_dim/P_sf"/>
</dbReference>
<dbReference type="Pfam" id="PF00072">
    <property type="entry name" value="Response_reg"/>
    <property type="match status" value="1"/>
</dbReference>
<evidence type="ECO:0000256" key="2">
    <source>
        <dbReference type="ARBA" id="ARBA00012438"/>
    </source>
</evidence>
<dbReference type="PROSITE" id="PS50109">
    <property type="entry name" value="HIS_KIN"/>
    <property type="match status" value="1"/>
</dbReference>
<dbReference type="PROSITE" id="PS50112">
    <property type="entry name" value="PAS"/>
    <property type="match status" value="2"/>
</dbReference>
<dbReference type="SUPFAM" id="SSF52172">
    <property type="entry name" value="CheY-like"/>
    <property type="match status" value="1"/>
</dbReference>
<comment type="caution">
    <text evidence="12">The sequence shown here is derived from an EMBL/GenBank/DDBJ whole genome shotgun (WGS) entry which is preliminary data.</text>
</comment>
<dbReference type="Proteomes" id="UP001165384">
    <property type="component" value="Unassembled WGS sequence"/>
</dbReference>
<dbReference type="SUPFAM" id="SSF55785">
    <property type="entry name" value="PYP-like sensor domain (PAS domain)"/>
    <property type="match status" value="3"/>
</dbReference>
<dbReference type="InterPro" id="IPR036890">
    <property type="entry name" value="HATPase_C_sf"/>
</dbReference>
<dbReference type="InterPro" id="IPR004358">
    <property type="entry name" value="Sig_transdc_His_kin-like_C"/>
</dbReference>
<evidence type="ECO:0000259" key="9">
    <source>
        <dbReference type="PROSITE" id="PS50110"/>
    </source>
</evidence>
<dbReference type="InterPro" id="IPR001610">
    <property type="entry name" value="PAC"/>
</dbReference>
<dbReference type="Gene3D" id="3.30.565.10">
    <property type="entry name" value="Histidine kinase-like ATPase, C-terminal domain"/>
    <property type="match status" value="1"/>
</dbReference>
<proteinExistence type="predicted"/>
<evidence type="ECO:0000256" key="7">
    <source>
        <dbReference type="SAM" id="Phobius"/>
    </source>
</evidence>
<dbReference type="InterPro" id="IPR000700">
    <property type="entry name" value="PAS-assoc_C"/>
</dbReference>
<dbReference type="InterPro" id="IPR003018">
    <property type="entry name" value="GAF"/>
</dbReference>
<dbReference type="Pfam" id="PF00512">
    <property type="entry name" value="HisKA"/>
    <property type="match status" value="1"/>
</dbReference>
<dbReference type="Pfam" id="PF08448">
    <property type="entry name" value="PAS_4"/>
    <property type="match status" value="2"/>
</dbReference>
<name>A0ABS9K719_9RHOO</name>
<accession>A0ABS9K719</accession>
<feature type="domain" description="PAC" evidence="11">
    <location>
        <begin position="603"/>
        <end position="659"/>
    </location>
</feature>
<dbReference type="InterPro" id="IPR003661">
    <property type="entry name" value="HisK_dim/P_dom"/>
</dbReference>
<dbReference type="PANTHER" id="PTHR43047">
    <property type="entry name" value="TWO-COMPONENT HISTIDINE PROTEIN KINASE"/>
    <property type="match status" value="1"/>
</dbReference>
<feature type="domain" description="PAS" evidence="10">
    <location>
        <begin position="269"/>
        <end position="339"/>
    </location>
</feature>
<keyword evidence="13" id="KW-1185">Reference proteome</keyword>